<dbReference type="Gene3D" id="3.90.1570.50">
    <property type="match status" value="1"/>
</dbReference>
<dbReference type="RefSeq" id="WP_221449118.1">
    <property type="nucleotide sequence ID" value="NZ_JACHJW010000001.1"/>
</dbReference>
<dbReference type="Proteomes" id="UP000578819">
    <property type="component" value="Unassembled WGS sequence"/>
</dbReference>
<dbReference type="EMBL" id="JACHJW010000001">
    <property type="protein sequence ID" value="MBB4960746.1"/>
    <property type="molecule type" value="Genomic_DNA"/>
</dbReference>
<dbReference type="Pfam" id="PF04313">
    <property type="entry name" value="HSDR_N"/>
    <property type="match status" value="1"/>
</dbReference>
<dbReference type="GO" id="GO:0003677">
    <property type="term" value="F:DNA binding"/>
    <property type="evidence" value="ECO:0007669"/>
    <property type="project" value="UniProtKB-KW"/>
</dbReference>
<evidence type="ECO:0000313" key="3">
    <source>
        <dbReference type="Proteomes" id="UP000578819"/>
    </source>
</evidence>
<feature type="domain" description="Restriction endonuclease type I HsdR N-terminal" evidence="1">
    <location>
        <begin position="14"/>
        <end position="74"/>
    </location>
</feature>
<evidence type="ECO:0000259" key="1">
    <source>
        <dbReference type="Pfam" id="PF04313"/>
    </source>
</evidence>
<reference evidence="2 3" key="1">
    <citation type="submission" date="2020-08" db="EMBL/GenBank/DDBJ databases">
        <title>Sequencing the genomes of 1000 actinobacteria strains.</title>
        <authorList>
            <person name="Klenk H.-P."/>
        </authorList>
    </citation>
    <scope>NUCLEOTIDE SEQUENCE [LARGE SCALE GENOMIC DNA]</scope>
    <source>
        <strain evidence="2 3">DSM 45886</strain>
    </source>
</reference>
<organism evidence="2 3">
    <name type="scientific">Micromonospora polyrhachis</name>
    <dbReference type="NCBI Taxonomy" id="1282883"/>
    <lineage>
        <taxon>Bacteria</taxon>
        <taxon>Bacillati</taxon>
        <taxon>Actinomycetota</taxon>
        <taxon>Actinomycetes</taxon>
        <taxon>Micromonosporales</taxon>
        <taxon>Micromonosporaceae</taxon>
        <taxon>Micromonospora</taxon>
    </lineage>
</organism>
<accession>A0A7W7SUE0</accession>
<evidence type="ECO:0000313" key="2">
    <source>
        <dbReference type="EMBL" id="MBB4960746.1"/>
    </source>
</evidence>
<gene>
    <name evidence="2" type="ORF">FHR38_004479</name>
</gene>
<dbReference type="GO" id="GO:0009035">
    <property type="term" value="F:type I site-specific deoxyribonuclease activity"/>
    <property type="evidence" value="ECO:0007669"/>
    <property type="project" value="UniProtKB-EC"/>
</dbReference>
<dbReference type="GO" id="GO:0009307">
    <property type="term" value="P:DNA restriction-modification system"/>
    <property type="evidence" value="ECO:0007669"/>
    <property type="project" value="UniProtKB-KW"/>
</dbReference>
<dbReference type="GO" id="GO:0005524">
    <property type="term" value="F:ATP binding"/>
    <property type="evidence" value="ECO:0007669"/>
    <property type="project" value="UniProtKB-KW"/>
</dbReference>
<dbReference type="InterPro" id="IPR007409">
    <property type="entry name" value="Restrct_endonuc_type1_HsdR_N"/>
</dbReference>
<protein>
    <submittedName>
        <fullName evidence="2">Type I site-specific restriction-modification system R (Restriction) subunit</fullName>
    </submittedName>
</protein>
<keyword evidence="3" id="KW-1185">Reference proteome</keyword>
<proteinExistence type="predicted"/>
<dbReference type="AlphaFoldDB" id="A0A7W7SUE0"/>
<comment type="caution">
    <text evidence="2">The sequence shown here is derived from an EMBL/GenBank/DDBJ whole genome shotgun (WGS) entry which is preliminary data.</text>
</comment>
<name>A0A7W7SUE0_9ACTN</name>
<sequence length="170" mass="18974">MESDAILTDYREIRLTVVRELAYATKQADRGNRLDLTLFLNGIPVATAELKNPLTGSGVEHAKEQYRAERDPSELVFSRRVIANFAVDPDLVFATTQLRGAKTRFLPFNTGSAGPGRSGGKGNPPATAYGTYAISYLWAEIWQPDNWLGLLERFVRLHQERARTGVPERP</sequence>